<keyword evidence="2" id="KW-1185">Reference proteome</keyword>
<dbReference type="Proteomes" id="UP000825015">
    <property type="component" value="Chromosome"/>
</dbReference>
<protein>
    <submittedName>
        <fullName evidence="1">Uncharacterized protein</fullName>
    </submittedName>
</protein>
<reference evidence="1" key="1">
    <citation type="submission" date="2019-06" db="EMBL/GenBank/DDBJ databases">
        <title>Complete genome sequence of Methanobrevibacter arboriphilus strain SA.</title>
        <authorList>
            <person name="Asakawa S."/>
        </authorList>
    </citation>
    <scope>NUCLEOTIDE SEQUENCE</scope>
    <source>
        <strain evidence="1">SA</strain>
    </source>
</reference>
<organism evidence="1 2">
    <name type="scientific">Methanobrevibacter arboriphilus</name>
    <dbReference type="NCBI Taxonomy" id="39441"/>
    <lineage>
        <taxon>Archaea</taxon>
        <taxon>Methanobacteriati</taxon>
        <taxon>Methanobacteriota</taxon>
        <taxon>Methanomada group</taxon>
        <taxon>Methanobacteria</taxon>
        <taxon>Methanobacteriales</taxon>
        <taxon>Methanobacteriaceae</taxon>
        <taxon>Methanobrevibacter</taxon>
    </lineage>
</organism>
<evidence type="ECO:0000313" key="2">
    <source>
        <dbReference type="Proteomes" id="UP000825015"/>
    </source>
</evidence>
<proteinExistence type="predicted"/>
<name>A0ACA8R4W8_METAZ</name>
<gene>
    <name evidence="1" type="ORF">MarbSA_14880</name>
</gene>
<accession>A0ACA8R4W8</accession>
<dbReference type="EMBL" id="AP019779">
    <property type="protein sequence ID" value="BBL62448.1"/>
    <property type="molecule type" value="Genomic_DNA"/>
</dbReference>
<sequence>MNIAENLKIALLDQYEDNTLLTKCYLTIHLLEGLVLQNLYYLSEDKETVTCYHDTGVNHEIKLIQKNKIILVEPQYENVEVKKETDMMIS</sequence>
<evidence type="ECO:0000313" key="1">
    <source>
        <dbReference type="EMBL" id="BBL62448.1"/>
    </source>
</evidence>